<dbReference type="AlphaFoldDB" id="A0A2J6Q5J2"/>
<dbReference type="EMBL" id="KZ613480">
    <property type="protein sequence ID" value="PMD21557.1"/>
    <property type="molecule type" value="Genomic_DNA"/>
</dbReference>
<dbReference type="OrthoDB" id="2951834at2759"/>
<dbReference type="Proteomes" id="UP000235672">
    <property type="component" value="Unassembled WGS sequence"/>
</dbReference>
<gene>
    <name evidence="1" type="ORF">NA56DRAFT_703201</name>
</gene>
<reference evidence="1 2" key="1">
    <citation type="submission" date="2016-05" db="EMBL/GenBank/DDBJ databases">
        <title>A degradative enzymes factory behind the ericoid mycorrhizal symbiosis.</title>
        <authorList>
            <consortium name="DOE Joint Genome Institute"/>
            <person name="Martino E."/>
            <person name="Morin E."/>
            <person name="Grelet G."/>
            <person name="Kuo A."/>
            <person name="Kohler A."/>
            <person name="Daghino S."/>
            <person name="Barry K."/>
            <person name="Choi C."/>
            <person name="Cichocki N."/>
            <person name="Clum A."/>
            <person name="Copeland A."/>
            <person name="Hainaut M."/>
            <person name="Haridas S."/>
            <person name="Labutti K."/>
            <person name="Lindquist E."/>
            <person name="Lipzen A."/>
            <person name="Khouja H.-R."/>
            <person name="Murat C."/>
            <person name="Ohm R."/>
            <person name="Olson A."/>
            <person name="Spatafora J."/>
            <person name="Veneault-Fourrey C."/>
            <person name="Henrissat B."/>
            <person name="Grigoriev I."/>
            <person name="Martin F."/>
            <person name="Perotto S."/>
        </authorList>
    </citation>
    <scope>NUCLEOTIDE SEQUENCE [LARGE SCALE GENOMIC DNA]</scope>
    <source>
        <strain evidence="1 2">UAMH 7357</strain>
    </source>
</reference>
<protein>
    <submittedName>
        <fullName evidence="1">Uncharacterized protein</fullName>
    </submittedName>
</protein>
<organism evidence="1 2">
    <name type="scientific">Hyaloscypha hepaticicola</name>
    <dbReference type="NCBI Taxonomy" id="2082293"/>
    <lineage>
        <taxon>Eukaryota</taxon>
        <taxon>Fungi</taxon>
        <taxon>Dikarya</taxon>
        <taxon>Ascomycota</taxon>
        <taxon>Pezizomycotina</taxon>
        <taxon>Leotiomycetes</taxon>
        <taxon>Helotiales</taxon>
        <taxon>Hyaloscyphaceae</taxon>
        <taxon>Hyaloscypha</taxon>
    </lineage>
</organism>
<sequence>MIDSCKHHAHCVRLPIPRHRQTTLAIIDGFLSLSLDSHPPSRRSRRTPAGKAVRNIANTSTFSTTDSSLTSFLRFPAEYGICPIKLRLVARKQSWQPWIRHGIFPSILECCRRINAEGSAVIYGKNTFEIEQLSLKNVPCCNCSQERRSMEIIDLFPALKEVKTCLLDPTAKEWIRFLRVASGRLQRIKKFMLEIYVGSHGPQMLCRKWSVSLTTEDICLRAYQGPFLKQQDLWHNRRVGWEVEPEMDDFARSMGKLNIVPAGLLQCILPIGGASHDIKWLPLLNVVDVPHRKEPEGSKDAATVQFYKGQNFLDIRRRKLARFAAIRPRDNPFIKQTDRDGLLVKRPPASDLDRKEPGEMRTDVLFVFLLLSSPWLTVTNEPQTGEYMAVSSIRNIVAQI</sequence>
<proteinExistence type="predicted"/>
<evidence type="ECO:0000313" key="2">
    <source>
        <dbReference type="Proteomes" id="UP000235672"/>
    </source>
</evidence>
<accession>A0A2J6Q5J2</accession>
<keyword evidence="2" id="KW-1185">Reference proteome</keyword>
<evidence type="ECO:0000313" key="1">
    <source>
        <dbReference type="EMBL" id="PMD21557.1"/>
    </source>
</evidence>
<name>A0A2J6Q5J2_9HELO</name>